<keyword evidence="8" id="KW-1185">Reference proteome</keyword>
<sequence length="409" mass="44973">MLRASARASVRAVRAFHVTRVSNAASIFRMPAMSPTMTEGGIVSWKYKAGDAFTAGDVLLEVETDKATIDVEALDDGVMWEILRNDGDKGIPVGEPIAFFAEEGDDLATLEKPKDDQAPSSSASTSAPEPEQPAKKETKKEVKEESTSTSSNKDVFNTANPNQKLSPAVELLLHEHHISKEDAFSKIEASGPKGRILKGDVLAYLGEIKTESVSKIAEWIKSKEHMDLSNIILARPEESKKEGSVEEAVVAPPKPTNIVEFKLNKELNSKIEEAGEYPEVFRSLISLVENETYAARFPEYELSPTASPYVTTDLFDDLITPSVTEKRFEITDVKFDFFGGMKVGMTTSSVVEDDFLDIIGNTSEPGFITRGGNPTHVNIGLKLKINEKLPDAKEFVTLFEQNLREIIEA</sequence>
<dbReference type="Proteomes" id="UP001497600">
    <property type="component" value="Chromosome A"/>
</dbReference>
<reference evidence="7 8" key="1">
    <citation type="submission" date="2024-01" db="EMBL/GenBank/DDBJ databases">
        <authorList>
            <consortium name="Genoscope - CEA"/>
            <person name="William W."/>
        </authorList>
    </citation>
    <scope>NUCLEOTIDE SEQUENCE [LARGE SCALE GENOMIC DNA]</scope>
    <source>
        <strain evidence="7 8">29B2s-10</strain>
    </source>
</reference>
<evidence type="ECO:0000256" key="3">
    <source>
        <dbReference type="ARBA" id="ARBA00022946"/>
    </source>
</evidence>
<keyword evidence="7" id="KW-0670">Pyruvate</keyword>
<dbReference type="InterPro" id="IPR011053">
    <property type="entry name" value="Single_hybrid_motif"/>
</dbReference>
<dbReference type="InterPro" id="IPR004167">
    <property type="entry name" value="PSBD"/>
</dbReference>
<dbReference type="PROSITE" id="PS50968">
    <property type="entry name" value="BIOTINYL_LIPOYL"/>
    <property type="match status" value="1"/>
</dbReference>
<feature type="compositionally biased region" description="Basic and acidic residues" evidence="4">
    <location>
        <begin position="132"/>
        <end position="146"/>
    </location>
</feature>
<dbReference type="Pfam" id="PF02817">
    <property type="entry name" value="E3_binding"/>
    <property type="match status" value="1"/>
</dbReference>
<feature type="domain" description="Lipoyl-binding" evidence="5">
    <location>
        <begin position="25"/>
        <end position="101"/>
    </location>
</feature>
<dbReference type="PROSITE" id="PS00189">
    <property type="entry name" value="LIPOYL"/>
    <property type="match status" value="1"/>
</dbReference>
<evidence type="ECO:0000313" key="7">
    <source>
        <dbReference type="EMBL" id="CAK7893756.1"/>
    </source>
</evidence>
<dbReference type="EMBL" id="OZ004253">
    <property type="protein sequence ID" value="CAK7893756.1"/>
    <property type="molecule type" value="Genomic_DNA"/>
</dbReference>
<comment type="similarity">
    <text evidence="1">Belongs to the 2-oxoacid dehydrogenase family.</text>
</comment>
<dbReference type="PROSITE" id="PS51826">
    <property type="entry name" value="PSBD"/>
    <property type="match status" value="1"/>
</dbReference>
<dbReference type="InterPro" id="IPR003016">
    <property type="entry name" value="2-oxoA_DH_lipoyl-BS"/>
</dbReference>
<dbReference type="Gene3D" id="4.10.320.10">
    <property type="entry name" value="E3-binding domain"/>
    <property type="match status" value="1"/>
</dbReference>
<name>A0ABP0EAM7_9ASCO</name>
<evidence type="ECO:0000256" key="2">
    <source>
        <dbReference type="ARBA" id="ARBA00022823"/>
    </source>
</evidence>
<dbReference type="PANTHER" id="PTHR23151:SF82">
    <property type="entry name" value="PYRUVATE DEHYDROGENASE COMPLEX PROTEIN X COMPONENT, MITOCHONDRIAL"/>
    <property type="match status" value="1"/>
</dbReference>
<evidence type="ECO:0000256" key="4">
    <source>
        <dbReference type="SAM" id="MobiDB-lite"/>
    </source>
</evidence>
<dbReference type="SUPFAM" id="SSF47005">
    <property type="entry name" value="Peripheral subunit-binding domain of 2-oxo acid dehydrogenase complex"/>
    <property type="match status" value="1"/>
</dbReference>
<dbReference type="Gene3D" id="2.40.50.100">
    <property type="match status" value="1"/>
</dbReference>
<feature type="compositionally biased region" description="Low complexity" evidence="4">
    <location>
        <begin position="118"/>
        <end position="129"/>
    </location>
</feature>
<keyword evidence="3" id="KW-0809">Transit peptide</keyword>
<keyword evidence="2" id="KW-0450">Lipoyl</keyword>
<evidence type="ECO:0000259" key="6">
    <source>
        <dbReference type="PROSITE" id="PS51826"/>
    </source>
</evidence>
<feature type="compositionally biased region" description="Polar residues" evidence="4">
    <location>
        <begin position="152"/>
        <end position="161"/>
    </location>
</feature>
<evidence type="ECO:0000256" key="1">
    <source>
        <dbReference type="ARBA" id="ARBA00007317"/>
    </source>
</evidence>
<feature type="domain" description="Peripheral subunit-binding (PSBD)" evidence="6">
    <location>
        <begin position="164"/>
        <end position="205"/>
    </location>
</feature>
<dbReference type="InterPro" id="IPR045257">
    <property type="entry name" value="E2/Pdx1"/>
</dbReference>
<dbReference type="InterPro" id="IPR036625">
    <property type="entry name" value="E3-bd_dom_sf"/>
</dbReference>
<dbReference type="PANTHER" id="PTHR23151">
    <property type="entry name" value="DIHYDROLIPOAMIDE ACETYL/SUCCINYL-TRANSFERASE-RELATED"/>
    <property type="match status" value="1"/>
</dbReference>
<gene>
    <name evidence="7" type="primary">PDX1</name>
    <name evidence="7" type="ORF">CAAN4_A08966</name>
</gene>
<dbReference type="Pfam" id="PF00364">
    <property type="entry name" value="Biotin_lipoyl"/>
    <property type="match status" value="1"/>
</dbReference>
<evidence type="ECO:0000259" key="5">
    <source>
        <dbReference type="PROSITE" id="PS50968"/>
    </source>
</evidence>
<accession>A0ABP0EAM7</accession>
<protein>
    <submittedName>
        <fullName evidence="7">Pyruvate dehydrogenase complex protein X component, mitochondrial</fullName>
    </submittedName>
</protein>
<proteinExistence type="inferred from homology"/>
<evidence type="ECO:0000313" key="8">
    <source>
        <dbReference type="Proteomes" id="UP001497600"/>
    </source>
</evidence>
<dbReference type="SUPFAM" id="SSF51230">
    <property type="entry name" value="Single hybrid motif"/>
    <property type="match status" value="1"/>
</dbReference>
<feature type="region of interest" description="Disordered" evidence="4">
    <location>
        <begin position="111"/>
        <end position="161"/>
    </location>
</feature>
<dbReference type="CDD" id="cd06849">
    <property type="entry name" value="lipoyl_domain"/>
    <property type="match status" value="1"/>
</dbReference>
<organism evidence="7 8">
    <name type="scientific">[Candida] anglica</name>
    <dbReference type="NCBI Taxonomy" id="148631"/>
    <lineage>
        <taxon>Eukaryota</taxon>
        <taxon>Fungi</taxon>
        <taxon>Dikarya</taxon>
        <taxon>Ascomycota</taxon>
        <taxon>Saccharomycotina</taxon>
        <taxon>Pichiomycetes</taxon>
        <taxon>Debaryomycetaceae</taxon>
        <taxon>Kurtzmaniella</taxon>
    </lineage>
</organism>
<dbReference type="InterPro" id="IPR000089">
    <property type="entry name" value="Biotin_lipoyl"/>
</dbReference>